<comment type="caution">
    <text evidence="3">The sequence shown here is derived from an EMBL/GenBank/DDBJ whole genome shotgun (WGS) entry which is preliminary data.</text>
</comment>
<dbReference type="InterPro" id="IPR012854">
    <property type="entry name" value="Cu_amine_oxidase-like_N"/>
</dbReference>
<feature type="domain" description="Copper amine oxidase-like N-terminal" evidence="2">
    <location>
        <begin position="92"/>
        <end position="189"/>
    </location>
</feature>
<protein>
    <recommendedName>
        <fullName evidence="2">Copper amine oxidase-like N-terminal domain-containing protein</fullName>
    </recommendedName>
</protein>
<keyword evidence="4" id="KW-1185">Reference proteome</keyword>
<keyword evidence="1" id="KW-0732">Signal</keyword>
<dbReference type="InterPro" id="IPR036582">
    <property type="entry name" value="Mao_N_sf"/>
</dbReference>
<proteinExistence type="predicted"/>
<dbReference type="Proteomes" id="UP000679992">
    <property type="component" value="Unassembled WGS sequence"/>
</dbReference>
<feature type="signal peptide" evidence="1">
    <location>
        <begin position="1"/>
        <end position="26"/>
    </location>
</feature>
<feature type="chain" id="PRO_5045669131" description="Copper amine oxidase-like N-terminal domain-containing protein" evidence="1">
    <location>
        <begin position="27"/>
        <end position="195"/>
    </location>
</feature>
<gene>
    <name evidence="3" type="ORF">J42TS3_22610</name>
</gene>
<name>A0ABQ4MB53_9BACL</name>
<sequence>MFKTRWKLISTFSLLIALFGGNVAHAAEEFFWSDVEPALTCYDNRDGEAGELGIIKDGKKVNLDISSCKEAKNNRVLVLLNGKYLNVYAGSGAEPFSDNGRTMIPLRALADGFGFEVDWDQKNQQITLKHDQKSIILHVGKSEMWVDGKKVNLEDAVPTVKNGVTFLPIRQLAEVLGVKVDWNNATRTATFTVPD</sequence>
<evidence type="ECO:0000313" key="4">
    <source>
        <dbReference type="Proteomes" id="UP000679992"/>
    </source>
</evidence>
<dbReference type="Pfam" id="PF07833">
    <property type="entry name" value="Cu_amine_oxidN1"/>
    <property type="match status" value="1"/>
</dbReference>
<accession>A0ABQ4MB53</accession>
<evidence type="ECO:0000256" key="1">
    <source>
        <dbReference type="SAM" id="SignalP"/>
    </source>
</evidence>
<evidence type="ECO:0000259" key="2">
    <source>
        <dbReference type="Pfam" id="PF07833"/>
    </source>
</evidence>
<reference evidence="3 4" key="1">
    <citation type="submission" date="2021-03" db="EMBL/GenBank/DDBJ databases">
        <title>Antimicrobial resistance genes in bacteria isolated from Japanese honey, and their potential for conferring macrolide and lincosamide resistance in the American foulbrood pathogen Paenibacillus larvae.</title>
        <authorList>
            <person name="Okamoto M."/>
            <person name="Kumagai M."/>
            <person name="Kanamori H."/>
            <person name="Takamatsu D."/>
        </authorList>
    </citation>
    <scope>NUCLEOTIDE SEQUENCE [LARGE SCALE GENOMIC DNA]</scope>
    <source>
        <strain evidence="3 4">J42TS3</strain>
    </source>
</reference>
<dbReference type="Gene3D" id="3.30.457.10">
    <property type="entry name" value="Copper amine oxidase-like, N-terminal domain"/>
    <property type="match status" value="1"/>
</dbReference>
<organism evidence="3 4">
    <name type="scientific">Paenibacillus vini</name>
    <dbReference type="NCBI Taxonomy" id="1476024"/>
    <lineage>
        <taxon>Bacteria</taxon>
        <taxon>Bacillati</taxon>
        <taxon>Bacillota</taxon>
        <taxon>Bacilli</taxon>
        <taxon>Bacillales</taxon>
        <taxon>Paenibacillaceae</taxon>
        <taxon>Paenibacillus</taxon>
    </lineage>
</organism>
<dbReference type="EMBL" id="BOSL01000006">
    <property type="protein sequence ID" value="GIP53226.1"/>
    <property type="molecule type" value="Genomic_DNA"/>
</dbReference>
<dbReference type="RefSeq" id="WP_213654833.1">
    <property type="nucleotide sequence ID" value="NZ_BOSL01000006.1"/>
</dbReference>
<evidence type="ECO:0000313" key="3">
    <source>
        <dbReference type="EMBL" id="GIP53226.1"/>
    </source>
</evidence>
<dbReference type="SUPFAM" id="SSF55383">
    <property type="entry name" value="Copper amine oxidase, domain N"/>
    <property type="match status" value="1"/>
</dbReference>